<evidence type="ECO:0000313" key="1">
    <source>
        <dbReference type="EMBL" id="KAI8535915.1"/>
    </source>
</evidence>
<evidence type="ECO:0000313" key="2">
    <source>
        <dbReference type="Proteomes" id="UP001062846"/>
    </source>
</evidence>
<protein>
    <submittedName>
        <fullName evidence="1">Uncharacterized protein</fullName>
    </submittedName>
</protein>
<organism evidence="1 2">
    <name type="scientific">Rhododendron molle</name>
    <name type="common">Chinese azalea</name>
    <name type="synonym">Azalea mollis</name>
    <dbReference type="NCBI Taxonomy" id="49168"/>
    <lineage>
        <taxon>Eukaryota</taxon>
        <taxon>Viridiplantae</taxon>
        <taxon>Streptophyta</taxon>
        <taxon>Embryophyta</taxon>
        <taxon>Tracheophyta</taxon>
        <taxon>Spermatophyta</taxon>
        <taxon>Magnoliopsida</taxon>
        <taxon>eudicotyledons</taxon>
        <taxon>Gunneridae</taxon>
        <taxon>Pentapetalae</taxon>
        <taxon>asterids</taxon>
        <taxon>Ericales</taxon>
        <taxon>Ericaceae</taxon>
        <taxon>Ericoideae</taxon>
        <taxon>Rhodoreae</taxon>
        <taxon>Rhododendron</taxon>
    </lineage>
</organism>
<reference evidence="1" key="1">
    <citation type="submission" date="2022-02" db="EMBL/GenBank/DDBJ databases">
        <title>Plant Genome Project.</title>
        <authorList>
            <person name="Zhang R.-G."/>
        </authorList>
    </citation>
    <scope>NUCLEOTIDE SEQUENCE</scope>
    <source>
        <strain evidence="1">AT1</strain>
    </source>
</reference>
<accession>A0ACC0M4M1</accession>
<proteinExistence type="predicted"/>
<dbReference type="EMBL" id="CM046397">
    <property type="protein sequence ID" value="KAI8535915.1"/>
    <property type="molecule type" value="Genomic_DNA"/>
</dbReference>
<gene>
    <name evidence="1" type="ORF">RHMOL_Rhmol10G0212600</name>
</gene>
<keyword evidence="2" id="KW-1185">Reference proteome</keyword>
<dbReference type="Proteomes" id="UP001062846">
    <property type="component" value="Chromosome 10"/>
</dbReference>
<comment type="caution">
    <text evidence="1">The sequence shown here is derived from an EMBL/GenBank/DDBJ whole genome shotgun (WGS) entry which is preliminary data.</text>
</comment>
<name>A0ACC0M4M1_RHOML</name>
<sequence length="145" mass="15363">MYLKLLPHQPTTAAAEAAVISHLDLPQPVRGQPKGQLMAPPLVLEPVDAPQGLGDGHVEDQVGQGEEANGDPAVAALEAAGGLGLGEEDEAQEEEEELEELPELLLLEVHGPLLLQGLLEVELDYVVQGLEGRFFGDRVVVVGRV</sequence>